<sequence length="247" mass="28513">MQSNKTTTELPLQCLVIDDEPIARTGIIDFIDQVDFLQVAGSCSTAMEASDFIHSNPVDLLFLDINMPYLTGLELLESMENPPLTILTTAYSEHALEGYRLQIVDYLLKPITFQRFHQAATKARQLHQMQRLSKQAPTIDPFLFVRQKDSFKKILWADILYVEGMQNYAKLKFKDQELIIHQTLVSLEEILPADQFFRIHKSYLVNIAHIDVVSGGRIFIDGHELPISRHRREELLKEVVYNKLISR</sequence>
<evidence type="ECO:0000313" key="4">
    <source>
        <dbReference type="EMBL" id="AOM75759.1"/>
    </source>
</evidence>
<protein>
    <submittedName>
        <fullName evidence="4">DNA-binding response regulator</fullName>
    </submittedName>
</protein>
<dbReference type="InterPro" id="IPR011006">
    <property type="entry name" value="CheY-like_superfamily"/>
</dbReference>
<dbReference type="InterPro" id="IPR046947">
    <property type="entry name" value="LytR-like"/>
</dbReference>
<dbReference type="SUPFAM" id="SSF52172">
    <property type="entry name" value="CheY-like"/>
    <property type="match status" value="1"/>
</dbReference>
<keyword evidence="5" id="KW-1185">Reference proteome</keyword>
<dbReference type="SMART" id="SM00448">
    <property type="entry name" value="REC"/>
    <property type="match status" value="1"/>
</dbReference>
<evidence type="ECO:0000259" key="3">
    <source>
        <dbReference type="PROSITE" id="PS50930"/>
    </source>
</evidence>
<proteinExistence type="predicted"/>
<dbReference type="PANTHER" id="PTHR37299">
    <property type="entry name" value="TRANSCRIPTIONAL REGULATOR-RELATED"/>
    <property type="match status" value="1"/>
</dbReference>
<dbReference type="Pfam" id="PF04397">
    <property type="entry name" value="LytTR"/>
    <property type="match status" value="1"/>
</dbReference>
<dbReference type="OrthoDB" id="9787344at2"/>
<dbReference type="PANTHER" id="PTHR37299:SF1">
    <property type="entry name" value="STAGE 0 SPORULATION PROTEIN A HOMOLOG"/>
    <property type="match status" value="1"/>
</dbReference>
<dbReference type="PROSITE" id="PS50110">
    <property type="entry name" value="RESPONSE_REGULATORY"/>
    <property type="match status" value="1"/>
</dbReference>
<dbReference type="KEGG" id="psty:BFS30_00375"/>
<reference evidence="4 5" key="1">
    <citation type="submission" date="2016-08" db="EMBL/GenBank/DDBJ databases">
        <authorList>
            <person name="Seilhamer J.J."/>
        </authorList>
    </citation>
    <scope>NUCLEOTIDE SEQUENCE [LARGE SCALE GENOMIC DNA]</scope>
    <source>
        <strain evidence="4 5">DX4</strain>
    </source>
</reference>
<dbReference type="SMART" id="SM00850">
    <property type="entry name" value="LytTR"/>
    <property type="match status" value="1"/>
</dbReference>
<dbReference type="Proteomes" id="UP000094313">
    <property type="component" value="Chromosome"/>
</dbReference>
<dbReference type="RefSeq" id="WP_069377457.1">
    <property type="nucleotide sequence ID" value="NZ_CP017141.1"/>
</dbReference>
<keyword evidence="4" id="KW-0238">DNA-binding</keyword>
<keyword evidence="1" id="KW-0597">Phosphoprotein</keyword>
<feature type="modified residue" description="4-aspartylphosphate" evidence="1">
    <location>
        <position position="64"/>
    </location>
</feature>
<name>A0A1D7QAZ6_9SPHI</name>
<dbReference type="InterPro" id="IPR001789">
    <property type="entry name" value="Sig_transdc_resp-reg_receiver"/>
</dbReference>
<dbReference type="PROSITE" id="PS50930">
    <property type="entry name" value="HTH_LYTTR"/>
    <property type="match status" value="1"/>
</dbReference>
<dbReference type="GO" id="GO:0000156">
    <property type="term" value="F:phosphorelay response regulator activity"/>
    <property type="evidence" value="ECO:0007669"/>
    <property type="project" value="InterPro"/>
</dbReference>
<evidence type="ECO:0000256" key="1">
    <source>
        <dbReference type="PROSITE-ProRule" id="PRU00169"/>
    </source>
</evidence>
<feature type="domain" description="Response regulatory" evidence="2">
    <location>
        <begin position="13"/>
        <end position="124"/>
    </location>
</feature>
<dbReference type="AlphaFoldDB" id="A0A1D7QAZ6"/>
<dbReference type="Gene3D" id="2.40.50.1020">
    <property type="entry name" value="LytTr DNA-binding domain"/>
    <property type="match status" value="1"/>
</dbReference>
<gene>
    <name evidence="4" type="ORF">BFS30_00375</name>
</gene>
<evidence type="ECO:0000313" key="5">
    <source>
        <dbReference type="Proteomes" id="UP000094313"/>
    </source>
</evidence>
<dbReference type="EMBL" id="CP017141">
    <property type="protein sequence ID" value="AOM75759.1"/>
    <property type="molecule type" value="Genomic_DNA"/>
</dbReference>
<dbReference type="Gene3D" id="3.40.50.2300">
    <property type="match status" value="1"/>
</dbReference>
<evidence type="ECO:0000259" key="2">
    <source>
        <dbReference type="PROSITE" id="PS50110"/>
    </source>
</evidence>
<dbReference type="Pfam" id="PF00072">
    <property type="entry name" value="Response_reg"/>
    <property type="match status" value="1"/>
</dbReference>
<dbReference type="GO" id="GO:0003677">
    <property type="term" value="F:DNA binding"/>
    <property type="evidence" value="ECO:0007669"/>
    <property type="project" value="UniProtKB-KW"/>
</dbReference>
<feature type="domain" description="HTH LytTR-type" evidence="3">
    <location>
        <begin position="143"/>
        <end position="247"/>
    </location>
</feature>
<accession>A0A1D7QAZ6</accession>
<organism evidence="4 5">
    <name type="scientific">Pedobacter steynii</name>
    <dbReference type="NCBI Taxonomy" id="430522"/>
    <lineage>
        <taxon>Bacteria</taxon>
        <taxon>Pseudomonadati</taxon>
        <taxon>Bacteroidota</taxon>
        <taxon>Sphingobacteriia</taxon>
        <taxon>Sphingobacteriales</taxon>
        <taxon>Sphingobacteriaceae</taxon>
        <taxon>Pedobacter</taxon>
    </lineage>
</organism>
<dbReference type="InterPro" id="IPR007492">
    <property type="entry name" value="LytTR_DNA-bd_dom"/>
</dbReference>